<name>A0A2S4KUI8_9HYPO</name>
<evidence type="ECO:0000313" key="2">
    <source>
        <dbReference type="EMBL" id="POR33831.1"/>
    </source>
</evidence>
<evidence type="ECO:0000313" key="3">
    <source>
        <dbReference type="Proteomes" id="UP000237481"/>
    </source>
</evidence>
<accession>A0A2S4KUI8</accession>
<dbReference type="OrthoDB" id="3510872at2759"/>
<proteinExistence type="predicted"/>
<gene>
    <name evidence="2" type="ORF">TPAR_05971</name>
</gene>
<feature type="compositionally biased region" description="Basic and acidic residues" evidence="1">
    <location>
        <begin position="92"/>
        <end position="104"/>
    </location>
</feature>
<protein>
    <submittedName>
        <fullName evidence="2">Uncharacterized protein</fullName>
    </submittedName>
</protein>
<dbReference type="AlphaFoldDB" id="A0A2S4KUI8"/>
<sequence>MQEATAFPKELILRFPKLSTTSKNKYTKATVLAMCKLLISRTTYTGCPASCDKVDEDIVTTGCSQFAATGQQCVNPTEEHLGNTKSRMQCPRHRDEGYGDKNNR</sequence>
<comment type="caution">
    <text evidence="2">The sequence shown here is derived from an EMBL/GenBank/DDBJ whole genome shotgun (WGS) entry which is preliminary data.</text>
</comment>
<dbReference type="Proteomes" id="UP000237481">
    <property type="component" value="Unassembled WGS sequence"/>
</dbReference>
<keyword evidence="3" id="KW-1185">Reference proteome</keyword>
<dbReference type="EMBL" id="PKSG01000634">
    <property type="protein sequence ID" value="POR33831.1"/>
    <property type="molecule type" value="Genomic_DNA"/>
</dbReference>
<evidence type="ECO:0000256" key="1">
    <source>
        <dbReference type="SAM" id="MobiDB-lite"/>
    </source>
</evidence>
<reference evidence="2 3" key="1">
    <citation type="submission" date="2018-01" db="EMBL/GenBank/DDBJ databases">
        <title>Harnessing the power of phylogenomics to disentangle the directionality and signatures of interkingdom host jumping in the parasitic fungal genus Tolypocladium.</title>
        <authorList>
            <person name="Quandt C.A."/>
            <person name="Patterson W."/>
            <person name="Spatafora J.W."/>
        </authorList>
    </citation>
    <scope>NUCLEOTIDE SEQUENCE [LARGE SCALE GENOMIC DNA]</scope>
    <source>
        <strain evidence="2 3">NRBC 100945</strain>
    </source>
</reference>
<organism evidence="2 3">
    <name type="scientific">Tolypocladium paradoxum</name>
    <dbReference type="NCBI Taxonomy" id="94208"/>
    <lineage>
        <taxon>Eukaryota</taxon>
        <taxon>Fungi</taxon>
        <taxon>Dikarya</taxon>
        <taxon>Ascomycota</taxon>
        <taxon>Pezizomycotina</taxon>
        <taxon>Sordariomycetes</taxon>
        <taxon>Hypocreomycetidae</taxon>
        <taxon>Hypocreales</taxon>
        <taxon>Ophiocordycipitaceae</taxon>
        <taxon>Tolypocladium</taxon>
    </lineage>
</organism>
<feature type="region of interest" description="Disordered" evidence="1">
    <location>
        <begin position="78"/>
        <end position="104"/>
    </location>
</feature>